<dbReference type="AlphaFoldDB" id="A0A2M8AEC7"/>
<protein>
    <submittedName>
        <fullName evidence="6">Aspartate--tRNA ligase</fullName>
    </submittedName>
</protein>
<keyword evidence="3" id="KW-0067">ATP-binding</keyword>
<gene>
    <name evidence="6" type="ORF">CO116_03325</name>
</gene>
<dbReference type="InterPro" id="IPR029351">
    <property type="entry name" value="GAD_dom"/>
</dbReference>
<evidence type="ECO:0000256" key="1">
    <source>
        <dbReference type="ARBA" id="ARBA00022598"/>
    </source>
</evidence>
<evidence type="ECO:0000256" key="4">
    <source>
        <dbReference type="ARBA" id="ARBA00022917"/>
    </source>
</evidence>
<reference evidence="7" key="1">
    <citation type="submission" date="2017-09" db="EMBL/GenBank/DDBJ databases">
        <title>Depth-based differentiation of microbial function through sediment-hosted aquifers and enrichment of novel symbionts in the deep terrestrial subsurface.</title>
        <authorList>
            <person name="Probst A.J."/>
            <person name="Ladd B."/>
            <person name="Jarett J.K."/>
            <person name="Geller-Mcgrath D.E."/>
            <person name="Sieber C.M.K."/>
            <person name="Emerson J.B."/>
            <person name="Anantharaman K."/>
            <person name="Thomas B.C."/>
            <person name="Malmstrom R."/>
            <person name="Stieglmeier M."/>
            <person name="Klingl A."/>
            <person name="Woyke T."/>
            <person name="Ryan C.M."/>
            <person name="Banfield J.F."/>
        </authorList>
    </citation>
    <scope>NUCLEOTIDE SEQUENCE [LARGE SCALE GENOMIC DNA]</scope>
</reference>
<proteinExistence type="predicted"/>
<dbReference type="InterPro" id="IPR004115">
    <property type="entry name" value="GAD-like_sf"/>
</dbReference>
<evidence type="ECO:0000313" key="7">
    <source>
        <dbReference type="Proteomes" id="UP000230611"/>
    </source>
</evidence>
<evidence type="ECO:0000259" key="5">
    <source>
        <dbReference type="Pfam" id="PF02938"/>
    </source>
</evidence>
<dbReference type="GO" id="GO:0004812">
    <property type="term" value="F:aminoacyl-tRNA ligase activity"/>
    <property type="evidence" value="ECO:0007669"/>
    <property type="project" value="InterPro"/>
</dbReference>
<feature type="non-terminal residue" evidence="6">
    <location>
        <position position="175"/>
    </location>
</feature>
<dbReference type="EMBL" id="PFUO01000150">
    <property type="protein sequence ID" value="PJB15701.1"/>
    <property type="molecule type" value="Genomic_DNA"/>
</dbReference>
<accession>A0A2M8AEC7</accession>
<dbReference type="Proteomes" id="UP000230611">
    <property type="component" value="Unassembled WGS sequence"/>
</dbReference>
<dbReference type="SUPFAM" id="SSF55261">
    <property type="entry name" value="GAD domain-like"/>
    <property type="match status" value="1"/>
</dbReference>
<keyword evidence="1 6" id="KW-0436">Ligase</keyword>
<comment type="caution">
    <text evidence="6">The sequence shown here is derived from an EMBL/GenBank/DDBJ whole genome shotgun (WGS) entry which is preliminary data.</text>
</comment>
<dbReference type="Pfam" id="PF02938">
    <property type="entry name" value="GAD"/>
    <property type="match status" value="1"/>
</dbReference>
<dbReference type="Gene3D" id="3.30.1360.30">
    <property type="entry name" value="GAD-like domain"/>
    <property type="match status" value="1"/>
</dbReference>
<evidence type="ECO:0000313" key="6">
    <source>
        <dbReference type="EMBL" id="PJB15701.1"/>
    </source>
</evidence>
<evidence type="ECO:0000256" key="3">
    <source>
        <dbReference type="ARBA" id="ARBA00022840"/>
    </source>
</evidence>
<feature type="domain" description="GAD" evidence="5">
    <location>
        <begin position="2"/>
        <end position="97"/>
    </location>
</feature>
<organism evidence="6 7">
    <name type="scientific">Candidatus Falkowbacteria bacterium CG_4_9_14_3_um_filter_38_19</name>
    <dbReference type="NCBI Taxonomy" id="1974559"/>
    <lineage>
        <taxon>Bacteria</taxon>
        <taxon>Candidatus Falkowiibacteriota</taxon>
    </lineage>
</organism>
<keyword evidence="4" id="KW-0648">Protein biosynthesis</keyword>
<sequence>MVRALGATGAAKFSRKEIDELTELVKNYGAKGLAYIVVKNLTQPSFSQGEGRYELQSPIIKFLGDELSQRIVKEVGAGAGDIIFFGAGDRLTVAESLAQLRHELGQRLNLIDPKVLALAFIVNFPLFEEVLENGHYAPSHHMFTSPQADQLELLSQDPFEVKSHQYDMIGNGYEL</sequence>
<dbReference type="GO" id="GO:0006412">
    <property type="term" value="P:translation"/>
    <property type="evidence" value="ECO:0007669"/>
    <property type="project" value="UniProtKB-KW"/>
</dbReference>
<evidence type="ECO:0000256" key="2">
    <source>
        <dbReference type="ARBA" id="ARBA00022741"/>
    </source>
</evidence>
<dbReference type="GO" id="GO:0005737">
    <property type="term" value="C:cytoplasm"/>
    <property type="evidence" value="ECO:0007669"/>
    <property type="project" value="InterPro"/>
</dbReference>
<name>A0A2M8AEC7_9BACT</name>
<keyword evidence="2" id="KW-0547">Nucleotide-binding</keyword>
<dbReference type="GO" id="GO:0005524">
    <property type="term" value="F:ATP binding"/>
    <property type="evidence" value="ECO:0007669"/>
    <property type="project" value="UniProtKB-KW"/>
</dbReference>